<sequence length="468" mass="52113">MQTIKPQSLFGQLLLFLGLPLFILWGFSAVSSYLSAMNAATQAYDRTLLASTRTVAEQLVVHDGKLDVDVPWVVLDSFERNMNDRLYYKVTDTQGKVISGYDDLPDMPENTPGTELYPALAWFYNATYRGQELRVARLLQPVNEGGVNGMAQIIVAETVQSRYYLAVRLLASATLTQGGLVLLTLTLAWLLLRRVLKPMRQLSVQMVRRDPGDLTPLPDLLPWSETRLLIVSFNRYIESLRGVLARQSRFSADASHQLRTPLTVLKTQAAVALSSPDPMQWRESLVAMQTTLDSTIHLTERLLQLSRLSRLDQTERQAMELVDLVKIAQACCFSSMAQARSKNIDLGYEGLDEEWITGEPVLLAEMCINLLDNALKYTPENGVVTIRVTRDETQFACLEIEDSGPGIESGLVRHALMPFHRLDNSAAQSGAGIGLALVNDIARYHRTRPELLRAESGGLLVKIKLAAV</sequence>
<feature type="domain" description="HAMP" evidence="12">
    <location>
        <begin position="193"/>
        <end position="245"/>
    </location>
</feature>
<dbReference type="EC" id="2.7.13.3" evidence="3"/>
<accession>A0A085GGA7</accession>
<keyword evidence="5" id="KW-0808">Transferase</keyword>
<dbReference type="Gene3D" id="3.30.565.10">
    <property type="entry name" value="Histidine kinase-like ATPase, C-terminal domain"/>
    <property type="match status" value="1"/>
</dbReference>
<feature type="transmembrane region" description="Helical" evidence="10">
    <location>
        <begin position="169"/>
        <end position="192"/>
    </location>
</feature>
<keyword evidence="14" id="KW-1185">Reference proteome</keyword>
<dbReference type="PANTHER" id="PTHR45436">
    <property type="entry name" value="SENSOR HISTIDINE KINASE YKOH"/>
    <property type="match status" value="1"/>
</dbReference>
<evidence type="ECO:0000256" key="4">
    <source>
        <dbReference type="ARBA" id="ARBA00022553"/>
    </source>
</evidence>
<evidence type="ECO:0000313" key="13">
    <source>
        <dbReference type="EMBL" id="KFC82752.1"/>
    </source>
</evidence>
<organism evidence="13 14">
    <name type="scientific">Buttiauxella agrestis ATCC 33320</name>
    <dbReference type="NCBI Taxonomy" id="1006004"/>
    <lineage>
        <taxon>Bacteria</taxon>
        <taxon>Pseudomonadati</taxon>
        <taxon>Pseudomonadota</taxon>
        <taxon>Gammaproteobacteria</taxon>
        <taxon>Enterobacterales</taxon>
        <taxon>Enterobacteriaceae</taxon>
        <taxon>Buttiauxella</taxon>
    </lineage>
</organism>
<dbReference type="InterPro" id="IPR005467">
    <property type="entry name" value="His_kinase_dom"/>
</dbReference>
<dbReference type="PROSITE" id="PS50109">
    <property type="entry name" value="HIS_KIN"/>
    <property type="match status" value="1"/>
</dbReference>
<dbReference type="OrthoDB" id="9809766at2"/>
<protein>
    <recommendedName>
        <fullName evidence="3">histidine kinase</fullName>
        <ecNumber evidence="3">2.7.13.3</ecNumber>
    </recommendedName>
</protein>
<dbReference type="SMART" id="SM00304">
    <property type="entry name" value="HAMP"/>
    <property type="match status" value="1"/>
</dbReference>
<evidence type="ECO:0000256" key="10">
    <source>
        <dbReference type="SAM" id="Phobius"/>
    </source>
</evidence>
<gene>
    <name evidence="13" type="ORF">GBAG_1121</name>
</gene>
<comment type="catalytic activity">
    <reaction evidence="1">
        <text>ATP + protein L-histidine = ADP + protein N-phospho-L-histidine.</text>
        <dbReference type="EC" id="2.7.13.3"/>
    </reaction>
</comment>
<name>A0A085GGA7_9ENTR</name>
<dbReference type="Proteomes" id="UP000028653">
    <property type="component" value="Unassembled WGS sequence"/>
</dbReference>
<keyword evidence="9" id="KW-0902">Two-component regulatory system</keyword>
<dbReference type="InterPro" id="IPR013727">
    <property type="entry name" value="2CSK_N"/>
</dbReference>
<dbReference type="InterPro" id="IPR036890">
    <property type="entry name" value="HATPase_C_sf"/>
</dbReference>
<dbReference type="InterPro" id="IPR050428">
    <property type="entry name" value="TCS_sensor_his_kinase"/>
</dbReference>
<feature type="domain" description="Histidine kinase" evidence="11">
    <location>
        <begin position="253"/>
        <end position="468"/>
    </location>
</feature>
<dbReference type="PANTHER" id="PTHR45436:SF1">
    <property type="entry name" value="SENSOR PROTEIN QSEC"/>
    <property type="match status" value="1"/>
</dbReference>
<dbReference type="EMBL" id="JMPI01000022">
    <property type="protein sequence ID" value="KFC82752.1"/>
    <property type="molecule type" value="Genomic_DNA"/>
</dbReference>
<dbReference type="Gene3D" id="1.10.287.130">
    <property type="match status" value="1"/>
</dbReference>
<evidence type="ECO:0000256" key="9">
    <source>
        <dbReference type="ARBA" id="ARBA00023012"/>
    </source>
</evidence>
<dbReference type="Pfam" id="PF00512">
    <property type="entry name" value="HisKA"/>
    <property type="match status" value="1"/>
</dbReference>
<dbReference type="Pfam" id="PF08521">
    <property type="entry name" value="2CSK_N"/>
    <property type="match status" value="1"/>
</dbReference>
<dbReference type="InterPro" id="IPR003660">
    <property type="entry name" value="HAMP_dom"/>
</dbReference>
<dbReference type="Pfam" id="PF00672">
    <property type="entry name" value="HAMP"/>
    <property type="match status" value="1"/>
</dbReference>
<comment type="caution">
    <text evidence="13">The sequence shown here is derived from an EMBL/GenBank/DDBJ whole genome shotgun (WGS) entry which is preliminary data.</text>
</comment>
<dbReference type="Pfam" id="PF02518">
    <property type="entry name" value="HATPase_c"/>
    <property type="match status" value="1"/>
</dbReference>
<dbReference type="AlphaFoldDB" id="A0A085GGA7"/>
<dbReference type="InterPro" id="IPR036097">
    <property type="entry name" value="HisK_dim/P_sf"/>
</dbReference>
<dbReference type="eggNOG" id="COG0642">
    <property type="taxonomic scope" value="Bacteria"/>
</dbReference>
<dbReference type="GO" id="GO:0000155">
    <property type="term" value="F:phosphorelay sensor kinase activity"/>
    <property type="evidence" value="ECO:0007669"/>
    <property type="project" value="InterPro"/>
</dbReference>
<dbReference type="RefSeq" id="WP_034494069.1">
    <property type="nucleotide sequence ID" value="NZ_JMPI01000022.1"/>
</dbReference>
<evidence type="ECO:0000256" key="8">
    <source>
        <dbReference type="ARBA" id="ARBA00022989"/>
    </source>
</evidence>
<dbReference type="SUPFAM" id="SSF55874">
    <property type="entry name" value="ATPase domain of HSP90 chaperone/DNA topoisomerase II/histidine kinase"/>
    <property type="match status" value="1"/>
</dbReference>
<dbReference type="SMART" id="SM00387">
    <property type="entry name" value="HATPase_c"/>
    <property type="match status" value="1"/>
</dbReference>
<evidence type="ECO:0000256" key="1">
    <source>
        <dbReference type="ARBA" id="ARBA00000085"/>
    </source>
</evidence>
<keyword evidence="6 10" id="KW-0812">Transmembrane</keyword>
<evidence type="ECO:0000256" key="3">
    <source>
        <dbReference type="ARBA" id="ARBA00012438"/>
    </source>
</evidence>
<dbReference type="CDD" id="cd00082">
    <property type="entry name" value="HisKA"/>
    <property type="match status" value="1"/>
</dbReference>
<proteinExistence type="predicted"/>
<dbReference type="SUPFAM" id="SSF47384">
    <property type="entry name" value="Homodimeric domain of signal transducing histidine kinase"/>
    <property type="match status" value="1"/>
</dbReference>
<dbReference type="CDD" id="cd00075">
    <property type="entry name" value="HATPase"/>
    <property type="match status" value="1"/>
</dbReference>
<dbReference type="STRING" id="1006004.GBAG_1121"/>
<evidence type="ECO:0000259" key="11">
    <source>
        <dbReference type="PROSITE" id="PS50109"/>
    </source>
</evidence>
<evidence type="ECO:0000313" key="14">
    <source>
        <dbReference type="Proteomes" id="UP000028653"/>
    </source>
</evidence>
<dbReference type="InterPro" id="IPR003661">
    <property type="entry name" value="HisK_dim/P_dom"/>
</dbReference>
<keyword evidence="4" id="KW-0597">Phosphoprotein</keyword>
<dbReference type="InterPro" id="IPR003594">
    <property type="entry name" value="HATPase_dom"/>
</dbReference>
<dbReference type="SMART" id="SM00388">
    <property type="entry name" value="HisKA"/>
    <property type="match status" value="1"/>
</dbReference>
<reference evidence="13 14" key="1">
    <citation type="submission" date="2014-05" db="EMBL/GenBank/DDBJ databases">
        <title>ATOL: Assembling a taxonomically balanced genome-scale reconstruction of the evolutionary history of the Enterobacteriaceae.</title>
        <authorList>
            <person name="Plunkett G.III."/>
            <person name="Neeno-Eckwall E.C."/>
            <person name="Glasner J.D."/>
            <person name="Perna N.T."/>
        </authorList>
    </citation>
    <scope>NUCLEOTIDE SEQUENCE [LARGE SCALE GENOMIC DNA]</scope>
    <source>
        <strain evidence="13 14">ATCC 33320</strain>
    </source>
</reference>
<dbReference type="PROSITE" id="PS50885">
    <property type="entry name" value="HAMP"/>
    <property type="match status" value="1"/>
</dbReference>
<evidence type="ECO:0000256" key="6">
    <source>
        <dbReference type="ARBA" id="ARBA00022692"/>
    </source>
</evidence>
<comment type="subcellular location">
    <subcellularLocation>
        <location evidence="2">Cell inner membrane</location>
        <topology evidence="2">Multi-pass membrane protein</topology>
    </subcellularLocation>
</comment>
<keyword evidence="7" id="KW-0418">Kinase</keyword>
<dbReference type="GO" id="GO:0005886">
    <property type="term" value="C:plasma membrane"/>
    <property type="evidence" value="ECO:0007669"/>
    <property type="project" value="UniProtKB-SubCell"/>
</dbReference>
<evidence type="ECO:0000259" key="12">
    <source>
        <dbReference type="PROSITE" id="PS50885"/>
    </source>
</evidence>
<keyword evidence="10" id="KW-0472">Membrane</keyword>
<evidence type="ECO:0000256" key="5">
    <source>
        <dbReference type="ARBA" id="ARBA00022679"/>
    </source>
</evidence>
<evidence type="ECO:0000256" key="2">
    <source>
        <dbReference type="ARBA" id="ARBA00004429"/>
    </source>
</evidence>
<evidence type="ECO:0000256" key="7">
    <source>
        <dbReference type="ARBA" id="ARBA00022777"/>
    </source>
</evidence>
<keyword evidence="8 10" id="KW-1133">Transmembrane helix</keyword>